<feature type="region of interest" description="Disordered" evidence="1">
    <location>
        <begin position="1207"/>
        <end position="1238"/>
    </location>
</feature>
<dbReference type="OMA" id="KALWSHA"/>
<keyword evidence="3" id="KW-1185">Reference proteome</keyword>
<feature type="region of interest" description="Disordered" evidence="1">
    <location>
        <begin position="1314"/>
        <end position="1337"/>
    </location>
</feature>
<feature type="compositionally biased region" description="Polar residues" evidence="1">
    <location>
        <begin position="48"/>
        <end position="58"/>
    </location>
</feature>
<evidence type="ECO:0000313" key="2">
    <source>
        <dbReference type="EMBL" id="CDJ59528.1"/>
    </source>
</evidence>
<feature type="compositionally biased region" description="Low complexity" evidence="1">
    <location>
        <begin position="272"/>
        <end position="281"/>
    </location>
</feature>
<dbReference type="GeneID" id="25336267"/>
<feature type="region of interest" description="Disordered" evidence="1">
    <location>
        <begin position="1255"/>
        <end position="1287"/>
    </location>
</feature>
<feature type="compositionally biased region" description="Polar residues" evidence="1">
    <location>
        <begin position="295"/>
        <end position="321"/>
    </location>
</feature>
<feature type="region of interest" description="Disordered" evidence="1">
    <location>
        <begin position="1"/>
        <end position="71"/>
    </location>
</feature>
<dbReference type="EMBL" id="HG720510">
    <property type="protein sequence ID" value="CDJ59528.1"/>
    <property type="molecule type" value="Genomic_DNA"/>
</dbReference>
<reference evidence="2" key="1">
    <citation type="submission" date="2013-10" db="EMBL/GenBank/DDBJ databases">
        <title>Genomic analysis of the causative agents of coccidiosis in chickens.</title>
        <authorList>
            <person name="Reid A.J."/>
            <person name="Blake D."/>
            <person name="Billington K."/>
            <person name="Browne H."/>
            <person name="Dunn M."/>
            <person name="Hung S."/>
            <person name="Kawahara F."/>
            <person name="Miranda-Saavedra D."/>
            <person name="Mourier T."/>
            <person name="Nagra H."/>
            <person name="Otto T.D."/>
            <person name="Rawlings N."/>
            <person name="Sanchez A."/>
            <person name="Sanders M."/>
            <person name="Subramaniam C."/>
            <person name="Tay Y."/>
            <person name="Dear P."/>
            <person name="Doerig C."/>
            <person name="Gruber A."/>
            <person name="Parkinson J."/>
            <person name="Shirley M."/>
            <person name="Wan K.L."/>
            <person name="Berriman M."/>
            <person name="Tomley F."/>
            <person name="Pain A."/>
        </authorList>
    </citation>
    <scope>NUCLEOTIDE SEQUENCE [LARGE SCALE GENOMIC DNA]</scope>
    <source>
        <strain evidence="2">Weybridge</strain>
    </source>
</reference>
<feature type="region of interest" description="Disordered" evidence="1">
    <location>
        <begin position="704"/>
        <end position="737"/>
    </location>
</feature>
<feature type="compositionally biased region" description="Low complexity" evidence="1">
    <location>
        <begin position="357"/>
        <end position="371"/>
    </location>
</feature>
<accession>U6M920</accession>
<proteinExistence type="predicted"/>
<sequence length="1359" mass="148405">MHNIRQNCQKGPLDVAAKTGPGARCPFSISIEPPSPHSSATASPHYEQGSSGDQSPKFQGSKGGASFNSDSDDGVDASVLCPHYDEHHKGKHYKQFLRQKAAEAQAIKETARPPLWRVPIVRQPLPVSVEEFNSAEPQYAKFVKALWSHARTTVEDKEAAEDFAQSPMGQGKVPERCRELDQAGWRRGALMEHCWEDRPGAVGRPLSPTIIRQGPSWLVDAEGYDGPYGSAGDLRSKGMAYESRFQLPTLSSLMKAKHAVFVKAKDPRKARIASQRQTASARRSRQPQRLGAGRCQSSPPQLKSPTDPSESRPLQQQQHQLTPAALTPSFLKPPSPPVSPDSSMRKGQHGSPRGSMPRSPRTSAPSSPAGSPRRRTTEIRSPKSPLSGQKKNESAGESSWTVQIRGKGKYQYPLSYIRWKRERRRMRERLRRLRAGEIFTSDRPNESCTDCENPNLCWDPQPLTEHLHAVRSFGSAPEDDASSGTDISSSSDGSSSTGTSNSGSSSRSCSSSREDEGTQQYRLRTAACANSSPSSPFTPSGAGVVPPPPALYPFAGALSGVAVGSYLHTPSGLPYTPVLPGLLQTSQGNLSPGVPLRSSGSIQQQAPWLVPRHNIAGAALTLTQPGIALPALQHQHTLLGRQHVQQGQLLGHQLQQLQQTLLHQPIQRSCLAVQFPGTGAMYQTVAVQPSQSVCFEHQQRQQRQEYGMQQEEQKQQKDFTSEYPQKRGRLLPTGQDGVVNSREVRDGWNIREASISRSRQHYDSNKTHARYRSEPPPARPRPGISYQDPLLASNASAPQRILSSAAIPATQGGWNVLDQAPPQAMLTQPLTQPMVNTPSQLVFGNPQLVSTGSTVVQVVPQLVQEPPNVLKGTLQMVQGATVPAVLSGSPSLVSAGTQQTSRTRQQVHPGHPWVLCGAGGLQRQQHLEPAATSQRSASCSPTGLSVVGAPLPLLPPQQTPIVVGQLRQQPVLVPQPQQLSNRIQQQQAVVINKQGQPVVVQWQQQQPLVIQQQQQKPLVIQMQQQPPQSGTMHQKQQSPQQNATRLPQQPPTATIVIQQQQPPIVTLEEQKPATKSTPEEKPKTQWLWSCNIDCGAQCDGGSHSTSRGSRQKQHPPQPHPRQKHQPPQRLLRTQEAEPAPPEDASTEAHPSLIPTAAAVPLAESRQCATAHQLCHTPKLPSGSDGTKEALQDPSQACMYLQPLQQQLHPVSPRRPQGPQQQHKLRTPTALSTSSPIPFASASPVTQNIFASSRPLQSQIYQQQQPPREYRQSPCCQPHREENAAQREPPFKYLPFTFISAKRNIACGMGKRTSLKEPPAAVSPRIQQLQQTPDPCGTTGVAQAMIETENIRKRNKGGSV</sequence>
<protein>
    <submittedName>
        <fullName evidence="2">Uncharacterized protein</fullName>
    </submittedName>
</protein>
<feature type="compositionally biased region" description="Low complexity" evidence="1">
    <location>
        <begin position="1255"/>
        <end position="1266"/>
    </location>
</feature>
<dbReference type="Proteomes" id="UP000030763">
    <property type="component" value="Unassembled WGS sequence"/>
</dbReference>
<evidence type="ECO:0000256" key="1">
    <source>
        <dbReference type="SAM" id="MobiDB-lite"/>
    </source>
</evidence>
<name>U6M920_EIMMA</name>
<feature type="region of interest" description="Disordered" evidence="1">
    <location>
        <begin position="265"/>
        <end position="400"/>
    </location>
</feature>
<gene>
    <name evidence="2" type="ORF">EMWEY_00022810</name>
</gene>
<dbReference type="VEuPathDB" id="ToxoDB:EMWEY_00022810"/>
<evidence type="ECO:0000313" key="3">
    <source>
        <dbReference type="Proteomes" id="UP000030763"/>
    </source>
</evidence>
<feature type="region of interest" description="Disordered" evidence="1">
    <location>
        <begin position="473"/>
        <end position="519"/>
    </location>
</feature>
<feature type="compositionally biased region" description="Low complexity" evidence="1">
    <location>
        <begin position="26"/>
        <end position="45"/>
    </location>
</feature>
<dbReference type="RefSeq" id="XP_013336176.1">
    <property type="nucleotide sequence ID" value="XM_013480722.1"/>
</dbReference>
<feature type="compositionally biased region" description="Low complexity" evidence="1">
    <location>
        <begin position="482"/>
        <end position="511"/>
    </location>
</feature>
<feature type="compositionally biased region" description="Basic and acidic residues" evidence="1">
    <location>
        <begin position="711"/>
        <end position="720"/>
    </location>
</feature>
<feature type="region of interest" description="Disordered" evidence="1">
    <location>
        <begin position="755"/>
        <end position="783"/>
    </location>
</feature>
<organism evidence="2 3">
    <name type="scientific">Eimeria maxima</name>
    <name type="common">Coccidian parasite</name>
    <dbReference type="NCBI Taxonomy" id="5804"/>
    <lineage>
        <taxon>Eukaryota</taxon>
        <taxon>Sar</taxon>
        <taxon>Alveolata</taxon>
        <taxon>Apicomplexa</taxon>
        <taxon>Conoidasida</taxon>
        <taxon>Coccidia</taxon>
        <taxon>Eucoccidiorida</taxon>
        <taxon>Eimeriorina</taxon>
        <taxon>Eimeriidae</taxon>
        <taxon>Eimeria</taxon>
    </lineage>
</organism>
<reference evidence="2" key="2">
    <citation type="submission" date="2013-10" db="EMBL/GenBank/DDBJ databases">
        <authorList>
            <person name="Aslett M."/>
        </authorList>
    </citation>
    <scope>NUCLEOTIDE SEQUENCE [LARGE SCALE GENOMIC DNA]</scope>
    <source>
        <strain evidence="2">Weybridge</strain>
    </source>
</reference>
<dbReference type="OrthoDB" id="348797at2759"/>
<feature type="region of interest" description="Disordered" evidence="1">
    <location>
        <begin position="1100"/>
        <end position="1150"/>
    </location>
</feature>
<feature type="compositionally biased region" description="Polar residues" evidence="1">
    <location>
        <begin position="384"/>
        <end position="400"/>
    </location>
</feature>
<feature type="region of interest" description="Disordered" evidence="1">
    <location>
        <begin position="1020"/>
        <end position="1050"/>
    </location>
</feature>
<feature type="compositionally biased region" description="Polar residues" evidence="1">
    <location>
        <begin position="1027"/>
        <end position="1046"/>
    </location>
</feature>